<dbReference type="GO" id="GO:0003729">
    <property type="term" value="F:mRNA binding"/>
    <property type="evidence" value="ECO:0007669"/>
    <property type="project" value="TreeGrafter"/>
</dbReference>
<dbReference type="PIRSF" id="PIRSF002181">
    <property type="entry name" value="Ribosomal_L13"/>
    <property type="match status" value="1"/>
</dbReference>
<dbReference type="PANTHER" id="PTHR11545:SF41">
    <property type="entry name" value="50S RIBOSOMAL PROTEIN L13, CHLOROPLASTIC"/>
    <property type="match status" value="1"/>
</dbReference>
<dbReference type="FunFam" id="3.90.1180.10:FF:000001">
    <property type="entry name" value="50S ribosomal protein L13"/>
    <property type="match status" value="1"/>
</dbReference>
<name>A0A1F7WPT8_9BACT</name>
<comment type="similarity">
    <text evidence="1 5">Belongs to the universal ribosomal protein uL13 family.</text>
</comment>
<dbReference type="InterPro" id="IPR036899">
    <property type="entry name" value="Ribosomal_uL13_sf"/>
</dbReference>
<dbReference type="PANTHER" id="PTHR11545">
    <property type="entry name" value="RIBOSOMAL PROTEIN L13"/>
    <property type="match status" value="1"/>
</dbReference>
<evidence type="ECO:0000313" key="6">
    <source>
        <dbReference type="EMBL" id="OGM04874.1"/>
    </source>
</evidence>
<dbReference type="HAMAP" id="MF_01366">
    <property type="entry name" value="Ribosomal_uL13"/>
    <property type="match status" value="1"/>
</dbReference>
<dbReference type="STRING" id="1817813.A2008_10755"/>
<dbReference type="GO" id="GO:0006412">
    <property type="term" value="P:translation"/>
    <property type="evidence" value="ECO:0007669"/>
    <property type="project" value="UniProtKB-UniRule"/>
</dbReference>
<dbReference type="Pfam" id="PF00572">
    <property type="entry name" value="Ribosomal_L13"/>
    <property type="match status" value="1"/>
</dbReference>
<sequence>MKTHALKASEVKKEWVLVDAKDAIVGRLACQVASILRGKHKPTFAPYLDMGDNVVIINAEKVRLSGKKPIQKMYHRHSGYPQGFKSENFVELQRRHPEEILRRAIWGMLPKGPLGRDLMRNVRIFKGDKHTHEAQQPKAIKIEA</sequence>
<dbReference type="Proteomes" id="UP000178735">
    <property type="component" value="Unassembled WGS sequence"/>
</dbReference>
<evidence type="ECO:0000256" key="1">
    <source>
        <dbReference type="ARBA" id="ARBA00006227"/>
    </source>
</evidence>
<dbReference type="AlphaFoldDB" id="A0A1F7WPT8"/>
<comment type="subunit">
    <text evidence="5">Part of the 50S ribosomal subunit.</text>
</comment>
<dbReference type="InterPro" id="IPR005822">
    <property type="entry name" value="Ribosomal_uL13"/>
</dbReference>
<evidence type="ECO:0000313" key="7">
    <source>
        <dbReference type="Proteomes" id="UP000178735"/>
    </source>
</evidence>
<evidence type="ECO:0000256" key="2">
    <source>
        <dbReference type="ARBA" id="ARBA00022980"/>
    </source>
</evidence>
<comment type="caution">
    <text evidence="6">The sequence shown here is derived from an EMBL/GenBank/DDBJ whole genome shotgun (WGS) entry which is preliminary data.</text>
</comment>
<dbReference type="GO" id="GO:0005840">
    <property type="term" value="C:ribosome"/>
    <property type="evidence" value="ECO:0007669"/>
    <property type="project" value="UniProtKB-KW"/>
</dbReference>
<organism evidence="6 7">
    <name type="scientific">Candidatus Wallbacteria bacterium GWC2_49_35</name>
    <dbReference type="NCBI Taxonomy" id="1817813"/>
    <lineage>
        <taxon>Bacteria</taxon>
        <taxon>Candidatus Walliibacteriota</taxon>
    </lineage>
</organism>
<dbReference type="GO" id="GO:0003735">
    <property type="term" value="F:structural constituent of ribosome"/>
    <property type="evidence" value="ECO:0007669"/>
    <property type="project" value="InterPro"/>
</dbReference>
<dbReference type="Gene3D" id="3.90.1180.10">
    <property type="entry name" value="Ribosomal protein L13"/>
    <property type="match status" value="1"/>
</dbReference>
<evidence type="ECO:0000256" key="5">
    <source>
        <dbReference type="HAMAP-Rule" id="MF_01366"/>
    </source>
</evidence>
<keyword evidence="3 5" id="KW-0687">Ribonucleoprotein</keyword>
<gene>
    <name evidence="5" type="primary">rplM</name>
    <name evidence="6" type="ORF">A2008_10755</name>
</gene>
<dbReference type="EMBL" id="MGFH01000133">
    <property type="protein sequence ID" value="OGM04874.1"/>
    <property type="molecule type" value="Genomic_DNA"/>
</dbReference>
<keyword evidence="2 5" id="KW-0689">Ribosomal protein</keyword>
<reference evidence="6 7" key="1">
    <citation type="journal article" date="2016" name="Nat. Commun.">
        <title>Thousands of microbial genomes shed light on interconnected biogeochemical processes in an aquifer system.</title>
        <authorList>
            <person name="Anantharaman K."/>
            <person name="Brown C.T."/>
            <person name="Hug L.A."/>
            <person name="Sharon I."/>
            <person name="Castelle C.J."/>
            <person name="Probst A.J."/>
            <person name="Thomas B.C."/>
            <person name="Singh A."/>
            <person name="Wilkins M.J."/>
            <person name="Karaoz U."/>
            <person name="Brodie E.L."/>
            <person name="Williams K.H."/>
            <person name="Hubbard S.S."/>
            <person name="Banfield J.F."/>
        </authorList>
    </citation>
    <scope>NUCLEOTIDE SEQUENCE [LARGE SCALE GENOMIC DNA]</scope>
</reference>
<evidence type="ECO:0000256" key="3">
    <source>
        <dbReference type="ARBA" id="ARBA00023274"/>
    </source>
</evidence>
<protein>
    <recommendedName>
        <fullName evidence="4 5">Large ribosomal subunit protein uL13</fullName>
    </recommendedName>
</protein>
<comment type="function">
    <text evidence="5">This protein is one of the early assembly proteins of the 50S ribosomal subunit, although it is not seen to bind rRNA by itself. It is important during the early stages of 50S assembly.</text>
</comment>
<dbReference type="CDD" id="cd00392">
    <property type="entry name" value="Ribosomal_L13"/>
    <property type="match status" value="1"/>
</dbReference>
<dbReference type="GO" id="GO:0017148">
    <property type="term" value="P:negative regulation of translation"/>
    <property type="evidence" value="ECO:0007669"/>
    <property type="project" value="TreeGrafter"/>
</dbReference>
<evidence type="ECO:0000256" key="4">
    <source>
        <dbReference type="ARBA" id="ARBA00035201"/>
    </source>
</evidence>
<dbReference type="InterPro" id="IPR005823">
    <property type="entry name" value="Ribosomal_uL13_bac-type"/>
</dbReference>
<dbReference type="NCBIfam" id="TIGR01066">
    <property type="entry name" value="rplM_bact"/>
    <property type="match status" value="1"/>
</dbReference>
<accession>A0A1F7WPT8</accession>
<dbReference type="GO" id="GO:1990904">
    <property type="term" value="C:ribonucleoprotein complex"/>
    <property type="evidence" value="ECO:0007669"/>
    <property type="project" value="UniProtKB-KW"/>
</dbReference>
<dbReference type="SUPFAM" id="SSF52161">
    <property type="entry name" value="Ribosomal protein L13"/>
    <property type="match status" value="1"/>
</dbReference>
<proteinExistence type="inferred from homology"/>